<organism evidence="6 7">
    <name type="scientific">Sphingobium chlorophenolicum</name>
    <dbReference type="NCBI Taxonomy" id="46429"/>
    <lineage>
        <taxon>Bacteria</taxon>
        <taxon>Pseudomonadati</taxon>
        <taxon>Pseudomonadota</taxon>
        <taxon>Alphaproteobacteria</taxon>
        <taxon>Sphingomonadales</taxon>
        <taxon>Sphingomonadaceae</taxon>
        <taxon>Sphingobium</taxon>
    </lineage>
</organism>
<keyword evidence="2 4" id="KW-0238">DNA-binding</keyword>
<proteinExistence type="predicted"/>
<protein>
    <submittedName>
        <fullName evidence="6">Regulatory protein TetR</fullName>
    </submittedName>
</protein>
<dbReference type="PROSITE" id="PS50977">
    <property type="entry name" value="HTH_TETR_2"/>
    <property type="match status" value="1"/>
</dbReference>
<dbReference type="InterPro" id="IPR001647">
    <property type="entry name" value="HTH_TetR"/>
</dbReference>
<evidence type="ECO:0000256" key="1">
    <source>
        <dbReference type="ARBA" id="ARBA00023015"/>
    </source>
</evidence>
<dbReference type="PANTHER" id="PTHR30055">
    <property type="entry name" value="HTH-TYPE TRANSCRIPTIONAL REGULATOR RUTR"/>
    <property type="match status" value="1"/>
</dbReference>
<dbReference type="InterPro" id="IPR009057">
    <property type="entry name" value="Homeodomain-like_sf"/>
</dbReference>
<feature type="domain" description="HTH tetR-type" evidence="5">
    <location>
        <begin position="21"/>
        <end position="81"/>
    </location>
</feature>
<dbReference type="SUPFAM" id="SSF48498">
    <property type="entry name" value="Tetracyclin repressor-like, C-terminal domain"/>
    <property type="match status" value="1"/>
</dbReference>
<dbReference type="PATRIC" id="fig|46429.4.peg.2153"/>
<dbReference type="InterPro" id="IPR050109">
    <property type="entry name" value="HTH-type_TetR-like_transc_reg"/>
</dbReference>
<sequence length="244" mass="25873">MNPSPSQPPLRPSEGGYAKGEQTRARLLEAALDCFGPDGFERVTTRQIAKRAGVNLPALTYYFGSKEGLYLACAQHIAGQYSEALNPAAVQAQEALDAGLPAAVIGERLKGLMAALARFLLASSDAVNRNLFIQRAMANRSPAFDYLYDRLWGPGIEFAAVLVERAAGGRLTPTEAGVRAALMITSLAGFGEGRAVIERAISESDRIDYAIAALNEQIDALVRPVVAAHPAPFAAMSTTAGEKP</sequence>
<dbReference type="AlphaFoldDB" id="A0A081REH7"/>
<dbReference type="Pfam" id="PF00440">
    <property type="entry name" value="TetR_N"/>
    <property type="match status" value="1"/>
</dbReference>
<evidence type="ECO:0000256" key="2">
    <source>
        <dbReference type="ARBA" id="ARBA00023125"/>
    </source>
</evidence>
<accession>A0A081REH7</accession>
<gene>
    <name evidence="6" type="ORF">BV95_02181</name>
</gene>
<dbReference type="PRINTS" id="PR00455">
    <property type="entry name" value="HTHTETR"/>
</dbReference>
<evidence type="ECO:0000256" key="4">
    <source>
        <dbReference type="PROSITE-ProRule" id="PRU00335"/>
    </source>
</evidence>
<dbReference type="PANTHER" id="PTHR30055:SF234">
    <property type="entry name" value="HTH-TYPE TRANSCRIPTIONAL REGULATOR BETI"/>
    <property type="match status" value="1"/>
</dbReference>
<evidence type="ECO:0000313" key="6">
    <source>
        <dbReference type="EMBL" id="KEQ53600.1"/>
    </source>
</evidence>
<name>A0A081REH7_SPHCR</name>
<evidence type="ECO:0000259" key="5">
    <source>
        <dbReference type="PROSITE" id="PS50977"/>
    </source>
</evidence>
<dbReference type="Gene3D" id="1.10.10.60">
    <property type="entry name" value="Homeodomain-like"/>
    <property type="match status" value="1"/>
</dbReference>
<dbReference type="Gene3D" id="1.10.357.10">
    <property type="entry name" value="Tetracycline Repressor, domain 2"/>
    <property type="match status" value="1"/>
</dbReference>
<dbReference type="Proteomes" id="UP000028411">
    <property type="component" value="Unassembled WGS sequence"/>
</dbReference>
<dbReference type="EMBL" id="JFHR01000021">
    <property type="protein sequence ID" value="KEQ53600.1"/>
    <property type="molecule type" value="Genomic_DNA"/>
</dbReference>
<dbReference type="InterPro" id="IPR023772">
    <property type="entry name" value="DNA-bd_HTH_TetR-type_CS"/>
</dbReference>
<dbReference type="GO" id="GO:0000976">
    <property type="term" value="F:transcription cis-regulatory region binding"/>
    <property type="evidence" value="ECO:0007669"/>
    <property type="project" value="TreeGrafter"/>
</dbReference>
<dbReference type="eggNOG" id="COG1309">
    <property type="taxonomic scope" value="Bacteria"/>
</dbReference>
<dbReference type="InterPro" id="IPR036271">
    <property type="entry name" value="Tet_transcr_reg_TetR-rel_C_sf"/>
</dbReference>
<comment type="caution">
    <text evidence="6">The sequence shown here is derived from an EMBL/GenBank/DDBJ whole genome shotgun (WGS) entry which is preliminary data.</text>
</comment>
<evidence type="ECO:0000256" key="3">
    <source>
        <dbReference type="ARBA" id="ARBA00023163"/>
    </source>
</evidence>
<feature type="DNA-binding region" description="H-T-H motif" evidence="4">
    <location>
        <begin position="44"/>
        <end position="63"/>
    </location>
</feature>
<evidence type="ECO:0000313" key="7">
    <source>
        <dbReference type="Proteomes" id="UP000028411"/>
    </source>
</evidence>
<dbReference type="SUPFAM" id="SSF46689">
    <property type="entry name" value="Homeodomain-like"/>
    <property type="match status" value="1"/>
</dbReference>
<dbReference type="RefSeq" id="WP_234703150.1">
    <property type="nucleotide sequence ID" value="NZ_JFHR01000021.1"/>
</dbReference>
<dbReference type="PROSITE" id="PS01081">
    <property type="entry name" value="HTH_TETR_1"/>
    <property type="match status" value="1"/>
</dbReference>
<keyword evidence="3" id="KW-0804">Transcription</keyword>
<dbReference type="GO" id="GO:0003700">
    <property type="term" value="F:DNA-binding transcription factor activity"/>
    <property type="evidence" value="ECO:0007669"/>
    <property type="project" value="TreeGrafter"/>
</dbReference>
<reference evidence="6 7" key="1">
    <citation type="submission" date="2014-02" db="EMBL/GenBank/DDBJ databases">
        <title>Whole genome sequence of Sphingobium chlorophenolicum NBRC 16172.</title>
        <authorList>
            <person name="Gan H.M."/>
            <person name="Gan H.Y."/>
            <person name="Chew T.H."/>
            <person name="Savka M.A."/>
        </authorList>
    </citation>
    <scope>NUCLEOTIDE SEQUENCE [LARGE SCALE GENOMIC DNA]</scope>
    <source>
        <strain evidence="6 7">NBRC 16172</strain>
    </source>
</reference>
<keyword evidence="1" id="KW-0805">Transcription regulation</keyword>